<dbReference type="InterPro" id="IPR003961">
    <property type="entry name" value="FN3_dom"/>
</dbReference>
<feature type="signal peptide" evidence="9">
    <location>
        <begin position="1"/>
        <end position="30"/>
    </location>
</feature>
<evidence type="ECO:0000256" key="6">
    <source>
        <dbReference type="ARBA" id="ARBA00023295"/>
    </source>
</evidence>
<evidence type="ECO:0000256" key="1">
    <source>
        <dbReference type="ARBA" id="ARBA00022729"/>
    </source>
</evidence>
<keyword evidence="5 9" id="KW-0119">Carbohydrate metabolism</keyword>
<keyword evidence="1 9" id="KW-0732">Signal</keyword>
<evidence type="ECO:0000313" key="14">
    <source>
        <dbReference type="Proteomes" id="UP001523263"/>
    </source>
</evidence>
<dbReference type="Pfam" id="PF00942">
    <property type="entry name" value="CBM_3"/>
    <property type="match status" value="1"/>
</dbReference>
<dbReference type="CDD" id="cd00063">
    <property type="entry name" value="FN3"/>
    <property type="match status" value="1"/>
</dbReference>
<evidence type="ECO:0000256" key="10">
    <source>
        <dbReference type="SAM" id="MobiDB-lite"/>
    </source>
</evidence>
<keyword evidence="3 9" id="KW-0136">Cellulose degradation</keyword>
<keyword evidence="4" id="KW-1015">Disulfide bond</keyword>
<evidence type="ECO:0000256" key="7">
    <source>
        <dbReference type="ARBA" id="ARBA00023326"/>
    </source>
</evidence>
<accession>A0ABT0VYG8</accession>
<dbReference type="Pfam" id="PF01341">
    <property type="entry name" value="Glyco_hydro_6"/>
    <property type="match status" value="1"/>
</dbReference>
<dbReference type="SUPFAM" id="SSF49384">
    <property type="entry name" value="Carbohydrate-binding domain"/>
    <property type="match status" value="1"/>
</dbReference>
<keyword evidence="14" id="KW-1185">Reference proteome</keyword>
<dbReference type="PANTHER" id="PTHR34876">
    <property type="match status" value="1"/>
</dbReference>
<dbReference type="Gene3D" id="3.20.20.40">
    <property type="entry name" value="1, 4-beta cellobiohydrolase"/>
    <property type="match status" value="1"/>
</dbReference>
<evidence type="ECO:0000313" key="13">
    <source>
        <dbReference type="EMBL" id="MCM2515575.1"/>
    </source>
</evidence>
<comment type="caution">
    <text evidence="13">The sequence shown here is derived from an EMBL/GenBank/DDBJ whole genome shotgun (WGS) entry which is preliminary data.</text>
</comment>
<feature type="region of interest" description="Disordered" evidence="10">
    <location>
        <begin position="338"/>
        <end position="357"/>
    </location>
</feature>
<dbReference type="Proteomes" id="UP001523263">
    <property type="component" value="Unassembled WGS sequence"/>
</dbReference>
<organism evidence="13 14">
    <name type="scientific">Streptomyces griseoincarnatus</name>
    <dbReference type="NCBI Taxonomy" id="29305"/>
    <lineage>
        <taxon>Bacteria</taxon>
        <taxon>Bacillati</taxon>
        <taxon>Actinomycetota</taxon>
        <taxon>Actinomycetes</taxon>
        <taxon>Kitasatosporales</taxon>
        <taxon>Streptomycetaceae</taxon>
        <taxon>Streptomyces</taxon>
        <taxon>Streptomyces griseoincarnatus group</taxon>
    </lineage>
</organism>
<evidence type="ECO:0000256" key="5">
    <source>
        <dbReference type="ARBA" id="ARBA00023277"/>
    </source>
</evidence>
<comment type="similarity">
    <text evidence="9">Belongs to the glycosyl hydrolase family 6.</text>
</comment>
<dbReference type="InterPro" id="IPR001956">
    <property type="entry name" value="CBM3"/>
</dbReference>
<reference evidence="13 14" key="1">
    <citation type="submission" date="2022-06" db="EMBL/GenBank/DDBJ databases">
        <title>Whole genome sequence of Streptomyces griseoincarnatus RB7AG.</title>
        <authorList>
            <person name="Ray L."/>
            <person name="Behera S."/>
            <person name="Panda A.N."/>
        </authorList>
    </citation>
    <scope>NUCLEOTIDE SEQUENCE [LARGE SCALE GENOMIC DNA]</scope>
    <source>
        <strain evidence="13 14">RB7AG</strain>
    </source>
</reference>
<keyword evidence="2 9" id="KW-0378">Hydrolase</keyword>
<dbReference type="SMART" id="SM00060">
    <property type="entry name" value="FN3"/>
    <property type="match status" value="1"/>
</dbReference>
<feature type="active site" evidence="8">
    <location>
        <position position="135"/>
    </location>
</feature>
<evidence type="ECO:0000259" key="12">
    <source>
        <dbReference type="PROSITE" id="PS51172"/>
    </source>
</evidence>
<dbReference type="SUPFAM" id="SSF51989">
    <property type="entry name" value="Glycosyl hydrolases family 6, cellulases"/>
    <property type="match status" value="1"/>
</dbReference>
<evidence type="ECO:0000256" key="3">
    <source>
        <dbReference type="ARBA" id="ARBA00023001"/>
    </source>
</evidence>
<dbReference type="PANTHER" id="PTHR34876:SF4">
    <property type="entry name" value="1,4-BETA-D-GLUCAN CELLOBIOHYDROLASE C-RELATED"/>
    <property type="match status" value="1"/>
</dbReference>
<dbReference type="SMART" id="SM01067">
    <property type="entry name" value="CBM_3"/>
    <property type="match status" value="1"/>
</dbReference>
<sequence>MRTAPTRGARTGLLAAAAVSLLLLPLPAAAEPAAAGEPHQDNPFVGATAYLNPDYAELVDTSIARTADATLRDRMSAVKHRPTAVWLDRIAAVRGGEANSGRKGLRDHLDLARSQKRPGQPITATFVIYDLPGRDCAALASNGELALDQAGLERYKRDYIDRIADFMADPEYADIRIVTVIEPDGLPNLVTNLLDPECSRARSSGIQVEAVRYALDRLHALPNVYTYMDIAHSGWLGWETNLRGTVDLYTEVAEGTRAGLASVDGFATNVANYTPTDEPFLPDPERRLIISGLPLKSSRFYEWNPAFDEADYTAALWSAFRAKGWPATTGMIVDTSRNGWGGAARPTEASTSGDVDTHVRQSAVDRRGHRGLWCNVAGAGLGRAPQAAPRDAPGAHLDAYVWVKPPGESDGASKHIPNDEGKRADPMCDPDHIASNAGGNPTGALPGAPLAGHWFHEQFTMLVRNSRPAVPASPDGSDNQAPDAPRAVHGTLARSTSVALAWDAAEDDGVVAGYDVFRDGAKVNTGPVEGTVFTDTGLRPGTAYTYTVRARDEAGNVSAASAPFTVTTQPSGPAAGGLRVTHRDNDGASGNNAVRPGLRVVNTSSRSVALKDVTVRYWFTRDGGAPVTVWCDHAVLGCSGVTARVVTLRTPVRGADAYIEVGFPGGSLAPGADTGDVELRLGKGDWSDFDESDDHSHSPATAHADAPHVTAYLDGARAWGDEPS</sequence>
<dbReference type="InterPro" id="IPR013783">
    <property type="entry name" value="Ig-like_fold"/>
</dbReference>
<dbReference type="PROSITE" id="PS00655">
    <property type="entry name" value="GLYCOSYL_HYDROL_F6_1"/>
    <property type="match status" value="1"/>
</dbReference>
<feature type="region of interest" description="Disordered" evidence="10">
    <location>
        <begin position="467"/>
        <end position="487"/>
    </location>
</feature>
<dbReference type="Pfam" id="PF00041">
    <property type="entry name" value="fn3"/>
    <property type="match status" value="1"/>
</dbReference>
<keyword evidence="7 9" id="KW-0624">Polysaccharide degradation</keyword>
<dbReference type="InterPro" id="IPR036966">
    <property type="entry name" value="CBM3_sf"/>
</dbReference>
<evidence type="ECO:0000256" key="2">
    <source>
        <dbReference type="ARBA" id="ARBA00022801"/>
    </source>
</evidence>
<feature type="chain" id="PRO_5044958609" description="Glucanase" evidence="9">
    <location>
        <begin position="31"/>
        <end position="724"/>
    </location>
</feature>
<dbReference type="PRINTS" id="PR00733">
    <property type="entry name" value="GLHYDRLASE6"/>
</dbReference>
<dbReference type="SUPFAM" id="SSF49265">
    <property type="entry name" value="Fibronectin type III"/>
    <property type="match status" value="1"/>
</dbReference>
<dbReference type="GO" id="GO:0016787">
    <property type="term" value="F:hydrolase activity"/>
    <property type="evidence" value="ECO:0007669"/>
    <property type="project" value="UniProtKB-KW"/>
</dbReference>
<evidence type="ECO:0000256" key="9">
    <source>
        <dbReference type="RuleBase" id="RU361186"/>
    </source>
</evidence>
<dbReference type="EMBL" id="JAMQBH010000010">
    <property type="protein sequence ID" value="MCM2515575.1"/>
    <property type="molecule type" value="Genomic_DNA"/>
</dbReference>
<evidence type="ECO:0000259" key="11">
    <source>
        <dbReference type="PROSITE" id="PS50853"/>
    </source>
</evidence>
<dbReference type="EC" id="3.2.1.-" evidence="9"/>
<dbReference type="RefSeq" id="WP_251099057.1">
    <property type="nucleotide sequence ID" value="NZ_JAMQBH010000010.1"/>
</dbReference>
<name>A0ABT0VYG8_STRGI</name>
<dbReference type="InterPro" id="IPR016288">
    <property type="entry name" value="Beta_cellobiohydrolase"/>
</dbReference>
<feature type="domain" description="CBM3" evidence="12">
    <location>
        <begin position="574"/>
        <end position="724"/>
    </location>
</feature>
<gene>
    <name evidence="13" type="ORF">NC658_20280</name>
</gene>
<feature type="region of interest" description="Disordered" evidence="10">
    <location>
        <begin position="683"/>
        <end position="708"/>
    </location>
</feature>
<evidence type="ECO:0000256" key="4">
    <source>
        <dbReference type="ARBA" id="ARBA00023157"/>
    </source>
</evidence>
<proteinExistence type="inferred from homology"/>
<protein>
    <recommendedName>
        <fullName evidence="9">Glucanase</fullName>
        <ecNumber evidence="9">3.2.1.-</ecNumber>
    </recommendedName>
</protein>
<keyword evidence="6 9" id="KW-0326">Glycosidase</keyword>
<dbReference type="PROSITE" id="PS51172">
    <property type="entry name" value="CBM3"/>
    <property type="match status" value="1"/>
</dbReference>
<evidence type="ECO:0000256" key="8">
    <source>
        <dbReference type="PROSITE-ProRule" id="PRU10056"/>
    </source>
</evidence>
<dbReference type="InterPro" id="IPR008965">
    <property type="entry name" value="CBM2/CBM3_carb-bd_dom_sf"/>
</dbReference>
<dbReference type="InterPro" id="IPR036434">
    <property type="entry name" value="Beta_cellobiohydrolase_sf"/>
</dbReference>
<feature type="domain" description="Fibronectin type-III" evidence="11">
    <location>
        <begin position="484"/>
        <end position="571"/>
    </location>
</feature>
<dbReference type="InterPro" id="IPR036116">
    <property type="entry name" value="FN3_sf"/>
</dbReference>
<dbReference type="PROSITE" id="PS50853">
    <property type="entry name" value="FN3"/>
    <property type="match status" value="1"/>
</dbReference>
<dbReference type="Gene3D" id="2.60.40.10">
    <property type="entry name" value="Immunoglobulins"/>
    <property type="match status" value="1"/>
</dbReference>
<dbReference type="Gene3D" id="2.60.40.710">
    <property type="entry name" value="Endoglucanase-like"/>
    <property type="match status" value="1"/>
</dbReference>
<dbReference type="InterPro" id="IPR001524">
    <property type="entry name" value="Glyco_hydro_6_CS"/>
</dbReference>